<dbReference type="STRING" id="536979.SAMN04488055_4266"/>
<evidence type="ECO:0000313" key="4">
    <source>
        <dbReference type="EMBL" id="SIO46468.1"/>
    </source>
</evidence>
<evidence type="ECO:0000259" key="3">
    <source>
        <dbReference type="SMART" id="SM00014"/>
    </source>
</evidence>
<feature type="domain" description="Phosphatidic acid phosphatase type 2/haloperoxidase" evidence="3">
    <location>
        <begin position="119"/>
        <end position="220"/>
    </location>
</feature>
<dbReference type="Gene3D" id="1.20.144.10">
    <property type="entry name" value="Phosphatidic acid phosphatase type 2/haloperoxidase"/>
    <property type="match status" value="1"/>
</dbReference>
<keyword evidence="1" id="KW-1133">Transmembrane helix</keyword>
<protein>
    <submittedName>
        <fullName evidence="4">PAP2 superfamily protein</fullName>
    </submittedName>
</protein>
<keyword evidence="2" id="KW-0732">Signal</keyword>
<reference evidence="4 5" key="1">
    <citation type="submission" date="2016-11" db="EMBL/GenBank/DDBJ databases">
        <authorList>
            <person name="Jaros S."/>
            <person name="Januszkiewicz K."/>
            <person name="Wedrychowicz H."/>
        </authorList>
    </citation>
    <scope>NUCLEOTIDE SEQUENCE [LARGE SCALE GENOMIC DNA]</scope>
    <source>
        <strain evidence="4 5">DSM 24787</strain>
    </source>
</reference>
<keyword evidence="5" id="KW-1185">Reference proteome</keyword>
<evidence type="ECO:0000313" key="5">
    <source>
        <dbReference type="Proteomes" id="UP000185003"/>
    </source>
</evidence>
<feature type="signal peptide" evidence="2">
    <location>
        <begin position="1"/>
        <end position="21"/>
    </location>
</feature>
<accession>A0A1N6JQ45</accession>
<keyword evidence="1" id="KW-0472">Membrane</keyword>
<feature type="chain" id="PRO_5012975279" evidence="2">
    <location>
        <begin position="22"/>
        <end position="259"/>
    </location>
</feature>
<sequence length="259" mass="28718">MRKKILSLSLLAMMISPLIYGQDSSTVINFRQSDYLREGGRKRFPGMLLVPTMLIGYGAASLGVNGLKNVNGHFQEELYLEHNPAPLHIDNYLQVAPALMVYGLNIAGIKGKNNFRDRTIIYAMSNVIMGGTVFLTKNLTQEQRPDGSDRMSFPSGHTATAFAAAEFLRQEYKDVSPWYGIAGYAMAATTGYFRMHNNKHWLGDVVAGAGVGILSTDLAYYIYPSMRRMFTNKKTAGTTIIVPTYQQGVPGISMVHVFR</sequence>
<dbReference type="RefSeq" id="WP_084185745.1">
    <property type="nucleotide sequence ID" value="NZ_FSRA01000002.1"/>
</dbReference>
<dbReference type="SMART" id="SM00014">
    <property type="entry name" value="acidPPc"/>
    <property type="match status" value="1"/>
</dbReference>
<gene>
    <name evidence="4" type="ORF">SAMN04488055_4266</name>
</gene>
<dbReference type="OrthoDB" id="9773582at2"/>
<keyword evidence="1" id="KW-0812">Transmembrane</keyword>
<dbReference type="Proteomes" id="UP000185003">
    <property type="component" value="Unassembled WGS sequence"/>
</dbReference>
<proteinExistence type="predicted"/>
<dbReference type="SUPFAM" id="SSF48317">
    <property type="entry name" value="Acid phosphatase/Vanadium-dependent haloperoxidase"/>
    <property type="match status" value="1"/>
</dbReference>
<name>A0A1N6JQ45_9BACT</name>
<feature type="transmembrane region" description="Helical" evidence="1">
    <location>
        <begin position="45"/>
        <end position="64"/>
    </location>
</feature>
<dbReference type="InterPro" id="IPR036938">
    <property type="entry name" value="PAP2/HPO_sf"/>
</dbReference>
<feature type="transmembrane region" description="Helical" evidence="1">
    <location>
        <begin position="201"/>
        <end position="223"/>
    </location>
</feature>
<dbReference type="CDD" id="cd03394">
    <property type="entry name" value="PAP2_like_5"/>
    <property type="match status" value="1"/>
</dbReference>
<dbReference type="AlphaFoldDB" id="A0A1N6JQ45"/>
<organism evidence="4 5">
    <name type="scientific">Chitinophaga niabensis</name>
    <dbReference type="NCBI Taxonomy" id="536979"/>
    <lineage>
        <taxon>Bacteria</taxon>
        <taxon>Pseudomonadati</taxon>
        <taxon>Bacteroidota</taxon>
        <taxon>Chitinophagia</taxon>
        <taxon>Chitinophagales</taxon>
        <taxon>Chitinophagaceae</taxon>
        <taxon>Chitinophaga</taxon>
    </lineage>
</organism>
<evidence type="ECO:0000256" key="1">
    <source>
        <dbReference type="SAM" id="Phobius"/>
    </source>
</evidence>
<dbReference type="EMBL" id="FSRA01000002">
    <property type="protein sequence ID" value="SIO46468.1"/>
    <property type="molecule type" value="Genomic_DNA"/>
</dbReference>
<dbReference type="Pfam" id="PF01569">
    <property type="entry name" value="PAP2"/>
    <property type="match status" value="1"/>
</dbReference>
<evidence type="ECO:0000256" key="2">
    <source>
        <dbReference type="SAM" id="SignalP"/>
    </source>
</evidence>
<dbReference type="InterPro" id="IPR000326">
    <property type="entry name" value="PAP2/HPO"/>
</dbReference>